<comment type="subcellular location">
    <subcellularLocation>
        <location evidence="1">Cell membrane</location>
        <topology evidence="1">Peripheral membrane protein</topology>
    </subcellularLocation>
</comment>
<dbReference type="SMART" id="SM00382">
    <property type="entry name" value="AAA"/>
    <property type="match status" value="1"/>
</dbReference>
<evidence type="ECO:0000256" key="8">
    <source>
        <dbReference type="ARBA" id="ARBA00023136"/>
    </source>
</evidence>
<evidence type="ECO:0000259" key="9">
    <source>
        <dbReference type="PROSITE" id="PS50893"/>
    </source>
</evidence>
<dbReference type="GO" id="GO:0005524">
    <property type="term" value="F:ATP binding"/>
    <property type="evidence" value="ECO:0007669"/>
    <property type="project" value="UniProtKB-KW"/>
</dbReference>
<dbReference type="Gene3D" id="3.40.50.300">
    <property type="entry name" value="P-loop containing nucleotide triphosphate hydrolases"/>
    <property type="match status" value="1"/>
</dbReference>
<accession>A0A484I7X5</accession>
<keyword evidence="7" id="KW-1278">Translocase</keyword>
<evidence type="ECO:0000256" key="2">
    <source>
        <dbReference type="ARBA" id="ARBA00022448"/>
    </source>
</evidence>
<dbReference type="InterPro" id="IPR017871">
    <property type="entry name" value="ABC_transporter-like_CS"/>
</dbReference>
<feature type="domain" description="ABC transporter" evidence="9">
    <location>
        <begin position="3"/>
        <end position="252"/>
    </location>
</feature>
<dbReference type="GO" id="GO:0016887">
    <property type="term" value="F:ATP hydrolysis activity"/>
    <property type="evidence" value="ECO:0007669"/>
    <property type="project" value="InterPro"/>
</dbReference>
<dbReference type="PROSITE" id="PS00211">
    <property type="entry name" value="ABC_TRANSPORTER_1"/>
    <property type="match status" value="1"/>
</dbReference>
<name>A0A484I7X5_9ARCH</name>
<dbReference type="Proteomes" id="UP000294299">
    <property type="component" value="Chromosome NFRAN"/>
</dbReference>
<dbReference type="EMBL" id="LR216287">
    <property type="protein sequence ID" value="VFJ12852.1"/>
    <property type="molecule type" value="Genomic_DNA"/>
</dbReference>
<evidence type="ECO:0000256" key="5">
    <source>
        <dbReference type="ARBA" id="ARBA00022741"/>
    </source>
</evidence>
<dbReference type="PROSITE" id="PS50893">
    <property type="entry name" value="ABC_TRANSPORTER_2"/>
    <property type="match status" value="1"/>
</dbReference>
<dbReference type="GO" id="GO:0005886">
    <property type="term" value="C:plasma membrane"/>
    <property type="evidence" value="ECO:0007669"/>
    <property type="project" value="UniProtKB-SubCell"/>
</dbReference>
<dbReference type="GeneID" id="39420049"/>
<keyword evidence="6 10" id="KW-0067">ATP-binding</keyword>
<keyword evidence="5" id="KW-0547">Nucleotide-binding</keyword>
<proteinExistence type="predicted"/>
<keyword evidence="3" id="KW-1003">Cell membrane</keyword>
<evidence type="ECO:0000313" key="10">
    <source>
        <dbReference type="EMBL" id="VFJ12852.1"/>
    </source>
</evidence>
<gene>
    <name evidence="10" type="primary">oppD</name>
    <name evidence="10" type="ORF">NFRAN_0531</name>
</gene>
<dbReference type="InterPro" id="IPR013563">
    <property type="entry name" value="Oligopep_ABC_C"/>
</dbReference>
<dbReference type="InterPro" id="IPR027417">
    <property type="entry name" value="P-loop_NTPase"/>
</dbReference>
<evidence type="ECO:0000313" key="11">
    <source>
        <dbReference type="Proteomes" id="UP000294299"/>
    </source>
</evidence>
<dbReference type="SUPFAM" id="SSF52540">
    <property type="entry name" value="P-loop containing nucleoside triphosphate hydrolases"/>
    <property type="match status" value="1"/>
</dbReference>
<organism evidence="10 11">
    <name type="scientific">Candidatus Nitrosocosmicus franklandianus</name>
    <dbReference type="NCBI Taxonomy" id="1798806"/>
    <lineage>
        <taxon>Archaea</taxon>
        <taxon>Nitrososphaerota</taxon>
        <taxon>Nitrososphaeria</taxon>
        <taxon>Nitrososphaerales</taxon>
        <taxon>Nitrososphaeraceae</taxon>
        <taxon>Candidatus Nitrosocosmicus</taxon>
    </lineage>
</organism>
<evidence type="ECO:0000256" key="3">
    <source>
        <dbReference type="ARBA" id="ARBA00022475"/>
    </source>
</evidence>
<sequence>MLIQDLSITYKTKTRTIVAVDRLSFTINEAEGIGIIGESGSGKSTIGYGIMRSLPENGSVESGSILFENQNLLGIPMRDFDSKYRWKEIAMVFQGSMNSLDPVFTIENQMREILYTHRKDLPKDKHSEVVENALNSVGLDPSLVLKKYPHELSGGMKQRIGIANALLAEPTLLIADEPTTALDVVTQSQILQLLKKLKKEKKMRIIVITHDLSLIPNLVDKLIIMYAGQAVEIANASYVFEKPLHPYTQALIQSIPKLHSSDKNIRFIKGNPPDLSTVGKGCRFRDRCPKVFDKCVVDPPKFQVDKTMVRCWLYQ</sequence>
<dbReference type="CDD" id="cd03257">
    <property type="entry name" value="ABC_NikE_OppD_transporters"/>
    <property type="match status" value="1"/>
</dbReference>
<reference evidence="10 11" key="1">
    <citation type="submission" date="2019-02" db="EMBL/GenBank/DDBJ databases">
        <authorList>
            <person name="Lehtovirta-Morley E L."/>
        </authorList>
    </citation>
    <scope>NUCLEOTIDE SEQUENCE [LARGE SCALE GENOMIC DNA]</scope>
    <source>
        <strain evidence="10">NFRAN1</strain>
    </source>
</reference>
<dbReference type="InterPro" id="IPR003439">
    <property type="entry name" value="ABC_transporter-like_ATP-bd"/>
</dbReference>
<keyword evidence="2" id="KW-0813">Transport</keyword>
<keyword evidence="4" id="KW-0997">Cell inner membrane</keyword>
<dbReference type="PANTHER" id="PTHR43297:SF14">
    <property type="entry name" value="ATPASE AAA-TYPE CORE DOMAIN-CONTAINING PROTEIN"/>
    <property type="match status" value="1"/>
</dbReference>
<dbReference type="InterPro" id="IPR003593">
    <property type="entry name" value="AAA+_ATPase"/>
</dbReference>
<keyword evidence="8" id="KW-0472">Membrane</keyword>
<dbReference type="AlphaFoldDB" id="A0A484I7X5"/>
<evidence type="ECO:0000256" key="6">
    <source>
        <dbReference type="ARBA" id="ARBA00022840"/>
    </source>
</evidence>
<dbReference type="NCBIfam" id="TIGR01727">
    <property type="entry name" value="oligo_HPY"/>
    <property type="match status" value="1"/>
</dbReference>
<dbReference type="OrthoDB" id="18209at2157"/>
<dbReference type="RefSeq" id="WP_134482875.1">
    <property type="nucleotide sequence ID" value="NZ_LR216287.1"/>
</dbReference>
<evidence type="ECO:0000256" key="4">
    <source>
        <dbReference type="ARBA" id="ARBA00022519"/>
    </source>
</evidence>
<dbReference type="PANTHER" id="PTHR43297">
    <property type="entry name" value="OLIGOPEPTIDE TRANSPORT ATP-BINDING PROTEIN APPD"/>
    <property type="match status" value="1"/>
</dbReference>
<dbReference type="Pfam" id="PF08352">
    <property type="entry name" value="oligo_HPY"/>
    <property type="match status" value="1"/>
</dbReference>
<dbReference type="GO" id="GO:0015833">
    <property type="term" value="P:peptide transport"/>
    <property type="evidence" value="ECO:0007669"/>
    <property type="project" value="InterPro"/>
</dbReference>
<dbReference type="FunFam" id="3.40.50.300:FF:000016">
    <property type="entry name" value="Oligopeptide ABC transporter ATP-binding component"/>
    <property type="match status" value="1"/>
</dbReference>
<dbReference type="Pfam" id="PF00005">
    <property type="entry name" value="ABC_tran"/>
    <property type="match status" value="1"/>
</dbReference>
<dbReference type="InterPro" id="IPR050388">
    <property type="entry name" value="ABC_Ni/Peptide_Import"/>
</dbReference>
<dbReference type="KEGG" id="nfn:NFRAN_0531"/>
<evidence type="ECO:0000256" key="1">
    <source>
        <dbReference type="ARBA" id="ARBA00004202"/>
    </source>
</evidence>
<protein>
    <submittedName>
        <fullName evidence="10">Oligopeptide transporter subunit ATP-binding component of ABC superfamily</fullName>
    </submittedName>
</protein>
<evidence type="ECO:0000256" key="7">
    <source>
        <dbReference type="ARBA" id="ARBA00022967"/>
    </source>
</evidence>
<keyword evidence="11" id="KW-1185">Reference proteome</keyword>